<keyword evidence="1" id="KW-0472">Membrane</keyword>
<comment type="caution">
    <text evidence="2">The sequence shown here is derived from an EMBL/GenBank/DDBJ whole genome shotgun (WGS) entry which is preliminary data.</text>
</comment>
<keyword evidence="3" id="KW-1185">Reference proteome</keyword>
<evidence type="ECO:0000313" key="3">
    <source>
        <dbReference type="Proteomes" id="UP000023464"/>
    </source>
</evidence>
<proteinExistence type="predicted"/>
<organism evidence="2 3">
    <name type="scientific">Photorhabdus aegyptia</name>
    <dbReference type="NCBI Taxonomy" id="2805098"/>
    <lineage>
        <taxon>Bacteria</taxon>
        <taxon>Pseudomonadati</taxon>
        <taxon>Pseudomonadota</taxon>
        <taxon>Gammaproteobacteria</taxon>
        <taxon>Enterobacterales</taxon>
        <taxon>Morganellaceae</taxon>
        <taxon>Photorhabdus</taxon>
    </lineage>
</organism>
<dbReference type="RefSeq" id="WP_036783164.1">
    <property type="nucleotide sequence ID" value="NZ_CAWLTM010000018.1"/>
</dbReference>
<protein>
    <submittedName>
        <fullName evidence="2">Uncharacterized protein</fullName>
    </submittedName>
</protein>
<dbReference type="PATRIC" id="fig|1393736.3.peg.4310"/>
<sequence length="182" mass="21979">MKLMNKNLSIVLIIFSIFVSVYFIFFKKWDVREAIADYTNEHCQINQECLIDLSKITPFHWDRAYIFPTGTRPKSIEKAIGMHYQFIDVGVKFIFIKNKEIVYFEEYFPYPDYRDKNQIVPNFASLLYPESNFPEYYFLTKENSQLFIKRYHGTSSKRKRNMFYEISPSNENQSEKNNLYKE</sequence>
<dbReference type="AlphaFoldDB" id="A0A022PEA6"/>
<keyword evidence="1" id="KW-1133">Transmembrane helix</keyword>
<name>A0A022PEA6_9GAMM</name>
<keyword evidence="1" id="KW-0812">Transmembrane</keyword>
<dbReference type="Proteomes" id="UP000023464">
    <property type="component" value="Unassembled WGS sequence"/>
</dbReference>
<accession>A0A022PEA6</accession>
<evidence type="ECO:0000313" key="2">
    <source>
        <dbReference type="EMBL" id="EYU13293.1"/>
    </source>
</evidence>
<gene>
    <name evidence="2" type="ORF">BA1DRAFT_04227</name>
</gene>
<evidence type="ECO:0000256" key="1">
    <source>
        <dbReference type="SAM" id="Phobius"/>
    </source>
</evidence>
<reference evidence="2 3" key="1">
    <citation type="submission" date="2014-03" db="EMBL/GenBank/DDBJ databases">
        <title>Draft Genome of Photorhabdus luminescens BA1, an Egyptian Isolate.</title>
        <authorList>
            <person name="Ghazal S."/>
            <person name="Hurst S.G.IV."/>
            <person name="Morris K."/>
            <person name="Thomas K."/>
            <person name="Tisa L.S."/>
        </authorList>
    </citation>
    <scope>NUCLEOTIDE SEQUENCE [LARGE SCALE GENOMIC DNA]</scope>
    <source>
        <strain evidence="2 3">BA1</strain>
    </source>
</reference>
<feature type="transmembrane region" description="Helical" evidence="1">
    <location>
        <begin position="7"/>
        <end position="25"/>
    </location>
</feature>
<dbReference type="EMBL" id="JFGV01000097">
    <property type="protein sequence ID" value="EYU13293.1"/>
    <property type="molecule type" value="Genomic_DNA"/>
</dbReference>